<protein>
    <submittedName>
        <fullName evidence="1">Uncharacterized protein</fullName>
    </submittedName>
</protein>
<dbReference type="AlphaFoldDB" id="A0A4Y2NW55"/>
<dbReference type="EMBL" id="BGPR01009919">
    <property type="protein sequence ID" value="GBN43123.1"/>
    <property type="molecule type" value="Genomic_DNA"/>
</dbReference>
<reference evidence="1 2" key="1">
    <citation type="journal article" date="2019" name="Sci. Rep.">
        <title>Orb-weaving spider Araneus ventricosus genome elucidates the spidroin gene catalogue.</title>
        <authorList>
            <person name="Kono N."/>
            <person name="Nakamura H."/>
            <person name="Ohtoshi R."/>
            <person name="Moran D.A.P."/>
            <person name="Shinohara A."/>
            <person name="Yoshida Y."/>
            <person name="Fujiwara M."/>
            <person name="Mori M."/>
            <person name="Tomita M."/>
            <person name="Arakawa K."/>
        </authorList>
    </citation>
    <scope>NUCLEOTIDE SEQUENCE [LARGE SCALE GENOMIC DNA]</scope>
</reference>
<dbReference type="Proteomes" id="UP000499080">
    <property type="component" value="Unassembled WGS sequence"/>
</dbReference>
<gene>
    <name evidence="1" type="ORF">AVEN_147329_1</name>
</gene>
<sequence length="133" mass="15175">MQYSEQRNRNSFRANSLDKSFDATLGSLIIVCTLFCFFNTKYAVFEPAEQNSSANPLDRQIASRSMIARTFHTGTFILCFFKHSMQHSDKEQKSAFANPIDKPALTQDVRTFDIVYSLYSFASFKHKACSTLS</sequence>
<evidence type="ECO:0000313" key="2">
    <source>
        <dbReference type="Proteomes" id="UP000499080"/>
    </source>
</evidence>
<organism evidence="1 2">
    <name type="scientific">Araneus ventricosus</name>
    <name type="common">Orbweaver spider</name>
    <name type="synonym">Epeira ventricosa</name>
    <dbReference type="NCBI Taxonomy" id="182803"/>
    <lineage>
        <taxon>Eukaryota</taxon>
        <taxon>Metazoa</taxon>
        <taxon>Ecdysozoa</taxon>
        <taxon>Arthropoda</taxon>
        <taxon>Chelicerata</taxon>
        <taxon>Arachnida</taxon>
        <taxon>Araneae</taxon>
        <taxon>Araneomorphae</taxon>
        <taxon>Entelegynae</taxon>
        <taxon>Araneoidea</taxon>
        <taxon>Araneidae</taxon>
        <taxon>Araneus</taxon>
    </lineage>
</organism>
<accession>A0A4Y2NW55</accession>
<name>A0A4Y2NW55_ARAVE</name>
<comment type="caution">
    <text evidence="1">The sequence shown here is derived from an EMBL/GenBank/DDBJ whole genome shotgun (WGS) entry which is preliminary data.</text>
</comment>
<proteinExistence type="predicted"/>
<evidence type="ECO:0000313" key="1">
    <source>
        <dbReference type="EMBL" id="GBN43123.1"/>
    </source>
</evidence>
<keyword evidence="2" id="KW-1185">Reference proteome</keyword>